<comment type="subunit">
    <text evidence="5">The complex is composed of two ATP-binding proteins (ModC), two transmembrane proteins (ModB) and a solute-binding protein (ModA).</text>
</comment>
<dbReference type="RefSeq" id="WP_100079961.1">
    <property type="nucleotide sequence ID" value="NZ_NQVN01000003.1"/>
</dbReference>
<feature type="binding site" evidence="6">
    <location>
        <position position="33"/>
    </location>
    <ligand>
        <name>molybdate</name>
        <dbReference type="ChEBI" id="CHEBI:36264"/>
    </ligand>
</feature>
<name>A0A2G9WYP9_9HYPH</name>
<accession>A0A2G9WYP9</accession>
<dbReference type="GO" id="GO:0030973">
    <property type="term" value="F:molybdate ion binding"/>
    <property type="evidence" value="ECO:0007669"/>
    <property type="project" value="TreeGrafter"/>
</dbReference>
<dbReference type="SUPFAM" id="SSF53850">
    <property type="entry name" value="Periplasmic binding protein-like II"/>
    <property type="match status" value="1"/>
</dbReference>
<dbReference type="PANTHER" id="PTHR30632">
    <property type="entry name" value="MOLYBDATE-BINDING PERIPLASMIC PROTEIN"/>
    <property type="match status" value="1"/>
</dbReference>
<feature type="binding site" evidence="6">
    <location>
        <position position="190"/>
    </location>
    <ligand>
        <name>molybdate</name>
        <dbReference type="ChEBI" id="CHEBI:36264"/>
    </ligand>
</feature>
<dbReference type="Pfam" id="PF13531">
    <property type="entry name" value="SBP_bac_11"/>
    <property type="match status" value="1"/>
</dbReference>
<dbReference type="Proteomes" id="UP000231070">
    <property type="component" value="Unassembled WGS sequence"/>
</dbReference>
<feature type="binding site" evidence="6">
    <location>
        <position position="60"/>
    </location>
    <ligand>
        <name>molybdate</name>
        <dbReference type="ChEBI" id="CHEBI:36264"/>
    </ligand>
</feature>
<gene>
    <name evidence="8" type="ORF">CJ014_08075</name>
</gene>
<dbReference type="GO" id="GO:0015689">
    <property type="term" value="P:molybdate ion transport"/>
    <property type="evidence" value="ECO:0007669"/>
    <property type="project" value="InterPro"/>
</dbReference>
<protein>
    <submittedName>
        <fullName evidence="8">Molybdate ABC transporter substrate-binding protein</fullName>
    </submittedName>
</protein>
<dbReference type="EMBL" id="NQVN01000003">
    <property type="protein sequence ID" value="PIO99856.1"/>
    <property type="molecule type" value="Genomic_DNA"/>
</dbReference>
<keyword evidence="3 6" id="KW-0479">Metal-binding</keyword>
<evidence type="ECO:0000256" key="6">
    <source>
        <dbReference type="PIRSR" id="PIRSR004846-1"/>
    </source>
</evidence>
<dbReference type="GO" id="GO:0046872">
    <property type="term" value="F:metal ion binding"/>
    <property type="evidence" value="ECO:0007669"/>
    <property type="project" value="UniProtKB-KW"/>
</dbReference>
<evidence type="ECO:0000256" key="3">
    <source>
        <dbReference type="ARBA" id="ARBA00022723"/>
    </source>
</evidence>
<evidence type="ECO:0000256" key="5">
    <source>
        <dbReference type="ARBA" id="ARBA00062515"/>
    </source>
</evidence>
<evidence type="ECO:0000256" key="2">
    <source>
        <dbReference type="ARBA" id="ARBA00022505"/>
    </source>
</evidence>
<organism evidence="8 9">
    <name type="scientific">Pleomorphomonas carboxyditropha</name>
    <dbReference type="NCBI Taxonomy" id="2023338"/>
    <lineage>
        <taxon>Bacteria</taxon>
        <taxon>Pseudomonadati</taxon>
        <taxon>Pseudomonadota</taxon>
        <taxon>Alphaproteobacteria</taxon>
        <taxon>Hyphomicrobiales</taxon>
        <taxon>Pleomorphomonadaceae</taxon>
        <taxon>Pleomorphomonas</taxon>
    </lineage>
</organism>
<dbReference type="InterPro" id="IPR005950">
    <property type="entry name" value="ModA"/>
</dbReference>
<dbReference type="FunFam" id="3.40.190.10:FF:000035">
    <property type="entry name" value="Molybdate ABC transporter substrate-binding protein"/>
    <property type="match status" value="1"/>
</dbReference>
<feature type="signal peptide" evidence="7">
    <location>
        <begin position="1"/>
        <end position="22"/>
    </location>
</feature>
<comment type="similarity">
    <text evidence="1">Belongs to the bacterial solute-binding protein ModA family.</text>
</comment>
<evidence type="ECO:0000313" key="8">
    <source>
        <dbReference type="EMBL" id="PIO99856.1"/>
    </source>
</evidence>
<dbReference type="NCBIfam" id="NF007958">
    <property type="entry name" value="PRK10677.1"/>
    <property type="match status" value="1"/>
</dbReference>
<evidence type="ECO:0000256" key="4">
    <source>
        <dbReference type="ARBA" id="ARBA00022729"/>
    </source>
</evidence>
<evidence type="ECO:0000256" key="7">
    <source>
        <dbReference type="SAM" id="SignalP"/>
    </source>
</evidence>
<dbReference type="AlphaFoldDB" id="A0A2G9WYP9"/>
<feature type="binding site" evidence="6">
    <location>
        <position position="172"/>
    </location>
    <ligand>
        <name>molybdate</name>
        <dbReference type="ChEBI" id="CHEBI:36264"/>
    </ligand>
</feature>
<dbReference type="GO" id="GO:0030288">
    <property type="term" value="C:outer membrane-bounded periplasmic space"/>
    <property type="evidence" value="ECO:0007669"/>
    <property type="project" value="TreeGrafter"/>
</dbReference>
<keyword evidence="9" id="KW-1185">Reference proteome</keyword>
<dbReference type="Gene3D" id="3.40.190.10">
    <property type="entry name" value="Periplasmic binding protein-like II"/>
    <property type="match status" value="2"/>
</dbReference>
<reference evidence="8 9" key="1">
    <citation type="submission" date="2017-08" db="EMBL/GenBank/DDBJ databases">
        <title>Pleomorphomonas carboxidotrophicus sp. nov., a new mesophilic hydrogenogenic carboxidotroph.</title>
        <authorList>
            <person name="Esquivel-Elizondo S."/>
            <person name="Krajmalnik-Brown R."/>
            <person name="Maldonado J."/>
        </authorList>
    </citation>
    <scope>NUCLEOTIDE SEQUENCE [LARGE SCALE GENOMIC DNA]</scope>
    <source>
        <strain evidence="8 9">SVCO-16</strain>
    </source>
</reference>
<keyword evidence="4 7" id="KW-0732">Signal</keyword>
<feature type="chain" id="PRO_5013863313" evidence="7">
    <location>
        <begin position="23"/>
        <end position="254"/>
    </location>
</feature>
<dbReference type="NCBIfam" id="TIGR01256">
    <property type="entry name" value="modA"/>
    <property type="match status" value="1"/>
</dbReference>
<evidence type="ECO:0000256" key="1">
    <source>
        <dbReference type="ARBA" id="ARBA00009175"/>
    </source>
</evidence>
<dbReference type="PANTHER" id="PTHR30632:SF17">
    <property type="entry name" value="MOLYBDATE-BINDING PROTEIN MODA"/>
    <property type="match status" value="1"/>
</dbReference>
<feature type="binding site" evidence="6">
    <location>
        <position position="145"/>
    </location>
    <ligand>
        <name>molybdate</name>
        <dbReference type="ChEBI" id="CHEBI:36264"/>
    </ligand>
</feature>
<dbReference type="InterPro" id="IPR050682">
    <property type="entry name" value="ModA/WtpA"/>
</dbReference>
<proteinExistence type="inferred from homology"/>
<evidence type="ECO:0000313" key="9">
    <source>
        <dbReference type="Proteomes" id="UP000231070"/>
    </source>
</evidence>
<sequence>MKKSLALVAALALGLLTSAASAADQIRIFAAASVAPSLQKIADTYKTGKDVEVQITPAASGALAKQIEAGAPADVFISADLKWMTYVVDKGLMKDGSTFNLLGNSLVLVAAKDDKVAVDFADKASLPAVLGEERLAVGEAKSVPAGAYAEAALKSLGLYDTVSPRFAPAENVRVALQMVARGEAKLGIVYGTDAAAEPGVAVVATFPETSHEPIVYPIGLTKDAGQAAADFVAYLKGPEADAVFTAAGFTKPAE</sequence>
<keyword evidence="2 6" id="KW-0500">Molybdenum</keyword>
<comment type="caution">
    <text evidence="8">The sequence shown here is derived from an EMBL/GenBank/DDBJ whole genome shotgun (WGS) entry which is preliminary data.</text>
</comment>
<dbReference type="GO" id="GO:1901359">
    <property type="term" value="F:tungstate binding"/>
    <property type="evidence" value="ECO:0007669"/>
    <property type="project" value="UniProtKB-ARBA"/>
</dbReference>
<dbReference type="PIRSF" id="PIRSF004846">
    <property type="entry name" value="ModA"/>
    <property type="match status" value="1"/>
</dbReference>
<dbReference type="OrthoDB" id="9785015at2"/>